<dbReference type="EMBL" id="CAXAMN010002292">
    <property type="protein sequence ID" value="CAK8998946.1"/>
    <property type="molecule type" value="Genomic_DNA"/>
</dbReference>
<keyword evidence="1" id="KW-0677">Repeat</keyword>
<comment type="caution">
    <text evidence="3">The sequence shown here is derived from an EMBL/GenBank/DDBJ whole genome shotgun (WGS) entry which is preliminary data.</text>
</comment>
<accession>A0ABP0IAK6</accession>
<dbReference type="PANTHER" id="PTHR47447">
    <property type="entry name" value="OS03G0856100 PROTEIN"/>
    <property type="match status" value="1"/>
</dbReference>
<evidence type="ECO:0008006" key="5">
    <source>
        <dbReference type="Google" id="ProtNLM"/>
    </source>
</evidence>
<dbReference type="InterPro" id="IPR011990">
    <property type="entry name" value="TPR-like_helical_dom_sf"/>
</dbReference>
<evidence type="ECO:0000256" key="2">
    <source>
        <dbReference type="PROSITE-ProRule" id="PRU00708"/>
    </source>
</evidence>
<proteinExistence type="predicted"/>
<evidence type="ECO:0000313" key="3">
    <source>
        <dbReference type="EMBL" id="CAK8998946.1"/>
    </source>
</evidence>
<gene>
    <name evidence="3" type="ORF">CCMP2556_LOCUS5465</name>
</gene>
<dbReference type="NCBIfam" id="TIGR00756">
    <property type="entry name" value="PPR"/>
    <property type="match status" value="8"/>
</dbReference>
<feature type="repeat" description="PPR" evidence="2">
    <location>
        <begin position="344"/>
        <end position="378"/>
    </location>
</feature>
<dbReference type="Gene3D" id="1.25.40.10">
    <property type="entry name" value="Tetratricopeptide repeat domain"/>
    <property type="match status" value="4"/>
</dbReference>
<dbReference type="SUPFAM" id="SSF48452">
    <property type="entry name" value="TPR-like"/>
    <property type="match status" value="1"/>
</dbReference>
<feature type="repeat" description="PPR" evidence="2">
    <location>
        <begin position="204"/>
        <end position="238"/>
    </location>
</feature>
<feature type="repeat" description="PPR" evidence="2">
    <location>
        <begin position="508"/>
        <end position="542"/>
    </location>
</feature>
<dbReference type="Gene3D" id="3.30.1370.110">
    <property type="match status" value="1"/>
</dbReference>
<feature type="repeat" description="PPR" evidence="2">
    <location>
        <begin position="449"/>
        <end position="483"/>
    </location>
</feature>
<reference evidence="3 4" key="1">
    <citation type="submission" date="2024-02" db="EMBL/GenBank/DDBJ databases">
        <authorList>
            <person name="Chen Y."/>
            <person name="Shah S."/>
            <person name="Dougan E. K."/>
            <person name="Thang M."/>
            <person name="Chan C."/>
        </authorList>
    </citation>
    <scope>NUCLEOTIDE SEQUENCE [LARGE SCALE GENOMIC DNA]</scope>
</reference>
<dbReference type="InterPro" id="IPR002885">
    <property type="entry name" value="PPR_rpt"/>
</dbReference>
<dbReference type="SUPFAM" id="SSF160443">
    <property type="entry name" value="SMR domain-like"/>
    <property type="match status" value="1"/>
</dbReference>
<dbReference type="Pfam" id="PF01535">
    <property type="entry name" value="PPR"/>
    <property type="match status" value="2"/>
</dbReference>
<dbReference type="Proteomes" id="UP001642484">
    <property type="component" value="Unassembled WGS sequence"/>
</dbReference>
<organism evidence="3 4">
    <name type="scientific">Durusdinium trenchii</name>
    <dbReference type="NCBI Taxonomy" id="1381693"/>
    <lineage>
        <taxon>Eukaryota</taxon>
        <taxon>Sar</taxon>
        <taxon>Alveolata</taxon>
        <taxon>Dinophyceae</taxon>
        <taxon>Suessiales</taxon>
        <taxon>Symbiodiniaceae</taxon>
        <taxon>Durusdinium</taxon>
    </lineage>
</organism>
<feature type="repeat" description="PPR" evidence="2">
    <location>
        <begin position="414"/>
        <end position="448"/>
    </location>
</feature>
<evidence type="ECO:0000256" key="1">
    <source>
        <dbReference type="ARBA" id="ARBA00022737"/>
    </source>
</evidence>
<evidence type="ECO:0000313" key="4">
    <source>
        <dbReference type="Proteomes" id="UP001642484"/>
    </source>
</evidence>
<dbReference type="PROSITE" id="PS51375">
    <property type="entry name" value="PPR"/>
    <property type="match status" value="9"/>
</dbReference>
<dbReference type="Pfam" id="PF13041">
    <property type="entry name" value="PPR_2"/>
    <property type="match status" value="4"/>
</dbReference>
<feature type="repeat" description="PPR" evidence="2">
    <location>
        <begin position="379"/>
        <end position="413"/>
    </location>
</feature>
<dbReference type="InterPro" id="IPR036063">
    <property type="entry name" value="Smr_dom_sf"/>
</dbReference>
<feature type="repeat" description="PPR" evidence="2">
    <location>
        <begin position="239"/>
        <end position="273"/>
    </location>
</feature>
<keyword evidence="4" id="KW-1185">Reference proteome</keyword>
<dbReference type="PROSITE" id="PS51257">
    <property type="entry name" value="PROKAR_LIPOPROTEIN"/>
    <property type="match status" value="1"/>
</dbReference>
<protein>
    <recommendedName>
        <fullName evidence="5">Pentatricopeptide repeat-containing protein, chloroplastic</fullName>
    </recommendedName>
</protein>
<feature type="repeat" description="PPR" evidence="2">
    <location>
        <begin position="309"/>
        <end position="343"/>
    </location>
</feature>
<sequence length="683" mass="75812">MDVSRRAPGTAASGISGISCSSPRWFQVPESCTKPVRRRGRWSRPPFNDSPSASPLRSVPRFAGLLVLGFRKREIRDTWSLRRAREERSKGRRKVSSDSERADELVQRLCEEGTERTLEDFLESTLLPEVRRSKTILQEVLRKLSEQKQANLLYATLKTILEDGGIRLRESNCTVGISDCTRAKMWQQGLKLFEVMTKAKVQSKVFSYSAAISACEKGGQWLQASELFEAMTEMKVQPNVISCSAAISACEKGGQWPQALKLFEAMPEMKVQPNVISYSAAISACEKGGQWPQALKLFETMPEMKVQPNVISYNAAISACEKGGQWLQALKFFEAMPEMKVQPDVISYNAAISACEKGGQWPQALKLFEAMPEMKVQPDVISCSAAISACEKGGQWPQALKLFEAMPEMKVQPNVFSYNAAISACEKGGQWLQALKFFEAMPEMKVQPDVISCSAAISACEKGGQWPQALKLFEAMPEMKVHACEKGGQWPQALKLFEAMPEMKVQPDVISYNAAISACEKGGQWPQALKLFEAMPEVEVQPDLVTYNALFDCSEFQSSALGRALFLQSKLPEFQELRGCDASKIDLHDLSEGTARLVLCHWLSTAMATKLEQEKEFKCLIVTGRGRSRKEWQSSDVRQASLELLQDLGLQAGLLPKNPGAIRVCLRKADLPALRSAGASFNR</sequence>
<name>A0ABP0IAK6_9DINO</name>
<dbReference type="PANTHER" id="PTHR47447:SF17">
    <property type="entry name" value="OS12G0638900 PROTEIN"/>
    <property type="match status" value="1"/>
</dbReference>
<feature type="repeat" description="PPR" evidence="2">
    <location>
        <begin position="274"/>
        <end position="308"/>
    </location>
</feature>